<dbReference type="GO" id="GO:0005978">
    <property type="term" value="P:glycogen biosynthetic process"/>
    <property type="evidence" value="ECO:0007669"/>
    <property type="project" value="UniProtKB-KW"/>
</dbReference>
<feature type="compositionally biased region" description="Basic and acidic residues" evidence="14">
    <location>
        <begin position="994"/>
        <end position="1029"/>
    </location>
</feature>
<sequence>MTTPAHEIPTDRVSKVSFNPVSDSTGNQALIVTIRSVAPQPEDIPKTMEKTRRSMSFDSKKSETKRKTRSRNQGNSKSTMTEPIENQASGSIGDVSGLSGVVFNWSLLVTGVLLVNWSFWSTGVASGSTGVASGSTGVASGSIGVASGSTGVASGSTGVGNGSTVGSDLTGVASSHPVVVSGSPGDDSSPSKSVTKAPGFTDAPCLKHAAENISRKASDIGSEKMSLCNNCSKSMLSYIFVVQDFLESLAKEIVGQSDSQNCIQCLREETRKSLSGIKDDENASRSESKRTSKIHTKAVGDSKSEERSFMGKEPHTRTKTSSREVRRYEETSDQLIERSLAQHRQTRQQDRSNFLSSNLPNLQGNAPSDQQGSNQAFQSSSQNDQIGHRGVDQEMLQNRRGDHQSHMEPHQAQGHQNQQEGSQSHSVTREQGNSQPYADEPTLDEEIPTRRPFNRHGIDHRREVESNVFGDANVDGVMSALSNAEREIYEEARNISGYEGMGEDASRNNSGWGNGARNNSGWENDARNISGSEDVARDISGFGGMGEDSARNISSREGPRLVSSLPSPVTREAYVTTCRNNAEALGCLVVGTSLLLSRTNRTLCVLMSDGVSNAFRGPLSCVFHHVVSPKSLDALGSTKLSLLEQPELGVSFDKLNVWRLVQFDKCVYLNSDTLVLQNCDELFCRAELSAVSDIGWPDCFNSGVFVFVPSLQTFWGMVDYAEKNGSYDGGDQGLLNSYFSSWSEDITKKLSFIYNLMANVSYTYVPAFKQFGRNVKVVQFMGSSKPWHVKFFSKTGQISPDTPVHVQCHVFGRNVKVFSSWLSRSRGTSSYKTVQISQHTPLHLSSLYTGCKLQKKQVSIKFGRNVKVVQFMGSSKPWHVKFFSKTGQISPDTPVHAMYAQFVHVWINIFRVAALRQLPQNIRSYAQSQEVISAVELLRFFPLPLESEADFFLTPPSVRMRRVERRLEASPTTSKASQDARRRKSAIELPSKSVAERQSKRLDAKSDSERDAGTTDVERPDAERDVGLSDADKVAEMKYLLKRTSVPTWKVRFGDATSGSNADVVFRDRRSEITKE</sequence>
<comment type="function">
    <text evidence="13">Self-glucosylating initiator of glycogen synthesis. It catalyzes the formation of a short alpha (1,4)-glucosyl chain covalently attached via a glucose 1-O-tyrosyl linkage to internal tyrosine residues and these chains act as primers for the elongation reaction catalyzed by glycogen synthase.</text>
</comment>
<feature type="region of interest" description="Disordered" evidence="14">
    <location>
        <begin position="36"/>
        <end position="88"/>
    </location>
</feature>
<comment type="catalytic activity">
    <reaction evidence="12">
        <text>L-tyrosyl-[glycogenin] + UDP-alpha-D-glucose = alpha-D-glucosyl-L-tyrosyl-[glycogenin] + UDP + H(+)</text>
        <dbReference type="Rhea" id="RHEA:23360"/>
        <dbReference type="Rhea" id="RHEA-COMP:14604"/>
        <dbReference type="Rhea" id="RHEA-COMP:14605"/>
        <dbReference type="ChEBI" id="CHEBI:15378"/>
        <dbReference type="ChEBI" id="CHEBI:46858"/>
        <dbReference type="ChEBI" id="CHEBI:58223"/>
        <dbReference type="ChEBI" id="CHEBI:58885"/>
        <dbReference type="ChEBI" id="CHEBI:140573"/>
        <dbReference type="EC" id="2.4.1.186"/>
    </reaction>
</comment>
<dbReference type="GO" id="GO:0005737">
    <property type="term" value="C:cytoplasm"/>
    <property type="evidence" value="ECO:0007669"/>
    <property type="project" value="UniProtKB-SubCell"/>
</dbReference>
<feature type="region of interest" description="Disordered" evidence="14">
    <location>
        <begin position="1"/>
        <end position="24"/>
    </location>
</feature>
<dbReference type="GO" id="GO:0046872">
    <property type="term" value="F:metal ion binding"/>
    <property type="evidence" value="ECO:0007669"/>
    <property type="project" value="UniProtKB-KW"/>
</dbReference>
<evidence type="ECO:0000256" key="9">
    <source>
        <dbReference type="ARBA" id="ARBA00038162"/>
    </source>
</evidence>
<evidence type="ECO:0000256" key="7">
    <source>
        <dbReference type="ARBA" id="ARBA00023180"/>
    </source>
</evidence>
<reference evidence="15 16" key="1">
    <citation type="journal article" date="2022" name="Nat. Ecol. Evol.">
        <title>A masculinizing supergene underlies an exaggerated male reproductive morph in a spider.</title>
        <authorList>
            <person name="Hendrickx F."/>
            <person name="De Corte Z."/>
            <person name="Sonet G."/>
            <person name="Van Belleghem S.M."/>
            <person name="Kostlbacher S."/>
            <person name="Vangestel C."/>
        </authorList>
    </citation>
    <scope>NUCLEOTIDE SEQUENCE [LARGE SCALE GENOMIC DNA]</scope>
    <source>
        <strain evidence="15">W744_W776</strain>
    </source>
</reference>
<comment type="caution">
    <text evidence="15">The sequence shown here is derived from an EMBL/GenBank/DDBJ whole genome shotgun (WGS) entry which is preliminary data.</text>
</comment>
<evidence type="ECO:0000256" key="10">
    <source>
        <dbReference type="ARBA" id="ARBA00038934"/>
    </source>
</evidence>
<evidence type="ECO:0000256" key="4">
    <source>
        <dbReference type="ARBA" id="ARBA00022679"/>
    </source>
</evidence>
<comment type="cofactor">
    <cofactor evidence="1">
        <name>Mn(2+)</name>
        <dbReference type="ChEBI" id="CHEBI:29035"/>
    </cofactor>
</comment>
<evidence type="ECO:0000256" key="12">
    <source>
        <dbReference type="ARBA" id="ARBA00052293"/>
    </source>
</evidence>
<dbReference type="InterPro" id="IPR050587">
    <property type="entry name" value="GNT1/Glycosyltrans_8"/>
</dbReference>
<keyword evidence="16" id="KW-1185">Reference proteome</keyword>
<keyword evidence="6" id="KW-0320">Glycogen biosynthesis</keyword>
<feature type="region of interest" description="Disordered" evidence="14">
    <location>
        <begin position="177"/>
        <end position="197"/>
    </location>
</feature>
<dbReference type="CDD" id="cd02537">
    <property type="entry name" value="GT8_Glycogenin"/>
    <property type="match status" value="1"/>
</dbReference>
<feature type="region of interest" description="Disordered" evidence="14">
    <location>
        <begin position="964"/>
        <end position="1029"/>
    </location>
</feature>
<dbReference type="EC" id="2.4.1.186" evidence="10"/>
<dbReference type="SUPFAM" id="SSF53448">
    <property type="entry name" value="Nucleotide-diphospho-sugar transferases"/>
    <property type="match status" value="1"/>
</dbReference>
<evidence type="ECO:0000313" key="15">
    <source>
        <dbReference type="EMBL" id="KAG8185970.1"/>
    </source>
</evidence>
<organism evidence="15 16">
    <name type="scientific">Oedothorax gibbosus</name>
    <dbReference type="NCBI Taxonomy" id="931172"/>
    <lineage>
        <taxon>Eukaryota</taxon>
        <taxon>Metazoa</taxon>
        <taxon>Ecdysozoa</taxon>
        <taxon>Arthropoda</taxon>
        <taxon>Chelicerata</taxon>
        <taxon>Arachnida</taxon>
        <taxon>Araneae</taxon>
        <taxon>Araneomorphae</taxon>
        <taxon>Entelegynae</taxon>
        <taxon>Araneoidea</taxon>
        <taxon>Linyphiidae</taxon>
        <taxon>Erigoninae</taxon>
        <taxon>Oedothorax</taxon>
    </lineage>
</organism>
<evidence type="ECO:0000256" key="14">
    <source>
        <dbReference type="SAM" id="MobiDB-lite"/>
    </source>
</evidence>
<accession>A0AAV6UND2</accession>
<keyword evidence="4" id="KW-0808">Transferase</keyword>
<comment type="catalytic activity">
    <reaction evidence="11">
        <text>[1,4-alpha-D-glucosyl](n)-L-tyrosyl-[glycogenin] + UDP-alpha-D-glucose = [1,4-alpha-D-glucosyl](n+1)-L-tyrosyl-[glycogenin] + UDP + H(+)</text>
        <dbReference type="Rhea" id="RHEA:56560"/>
        <dbReference type="Rhea" id="RHEA-COMP:14606"/>
        <dbReference type="Rhea" id="RHEA-COMP:14607"/>
        <dbReference type="ChEBI" id="CHEBI:15378"/>
        <dbReference type="ChEBI" id="CHEBI:58223"/>
        <dbReference type="ChEBI" id="CHEBI:58885"/>
        <dbReference type="ChEBI" id="CHEBI:140574"/>
        <dbReference type="EC" id="2.4.1.186"/>
    </reaction>
</comment>
<name>A0AAV6UND2_9ARAC</name>
<evidence type="ECO:0000256" key="11">
    <source>
        <dbReference type="ARBA" id="ARBA00050886"/>
    </source>
</evidence>
<feature type="compositionally biased region" description="Basic and acidic residues" evidence="14">
    <location>
        <begin position="399"/>
        <end position="409"/>
    </location>
</feature>
<evidence type="ECO:0000256" key="1">
    <source>
        <dbReference type="ARBA" id="ARBA00001936"/>
    </source>
</evidence>
<feature type="compositionally biased region" description="Basic and acidic residues" evidence="14">
    <location>
        <begin position="276"/>
        <end position="290"/>
    </location>
</feature>
<gene>
    <name evidence="15" type="ORF">JTE90_003528</name>
</gene>
<feature type="compositionally biased region" description="Polar residues" evidence="14">
    <location>
        <begin position="413"/>
        <end position="436"/>
    </location>
</feature>
<feature type="region of interest" description="Disordered" evidence="14">
    <location>
        <begin position="503"/>
        <end position="530"/>
    </location>
</feature>
<dbReference type="EMBL" id="JAFNEN010000318">
    <property type="protein sequence ID" value="KAG8185970.1"/>
    <property type="molecule type" value="Genomic_DNA"/>
</dbReference>
<comment type="subcellular location">
    <subcellularLocation>
        <location evidence="2">Cytoplasm</location>
    </subcellularLocation>
</comment>
<dbReference type="PANTHER" id="PTHR11183">
    <property type="entry name" value="GLYCOGENIN SUBFAMILY MEMBER"/>
    <property type="match status" value="1"/>
</dbReference>
<evidence type="ECO:0000256" key="8">
    <source>
        <dbReference type="ARBA" id="ARBA00023211"/>
    </source>
</evidence>
<dbReference type="FunFam" id="3.90.550.10:FF:000092">
    <property type="entry name" value="Glycogenin 2"/>
    <property type="match status" value="1"/>
</dbReference>
<feature type="region of interest" description="Disordered" evidence="14">
    <location>
        <begin position="276"/>
        <end position="386"/>
    </location>
</feature>
<protein>
    <recommendedName>
        <fullName evidence="10">glycogenin glucosyltransferase</fullName>
        <ecNumber evidence="10">2.4.1.186</ecNumber>
    </recommendedName>
</protein>
<dbReference type="Pfam" id="PF01501">
    <property type="entry name" value="Glyco_transf_8"/>
    <property type="match status" value="1"/>
</dbReference>
<keyword evidence="3" id="KW-0963">Cytoplasm</keyword>
<proteinExistence type="inferred from homology"/>
<feature type="compositionally biased region" description="Polar residues" evidence="14">
    <location>
        <begin position="72"/>
        <end position="88"/>
    </location>
</feature>
<evidence type="ECO:0000313" key="16">
    <source>
        <dbReference type="Proteomes" id="UP000827092"/>
    </source>
</evidence>
<feature type="compositionally biased region" description="Low complexity" evidence="14">
    <location>
        <begin position="177"/>
        <end position="194"/>
    </location>
</feature>
<dbReference type="AlphaFoldDB" id="A0AAV6UND2"/>
<feature type="compositionally biased region" description="Basic and acidic residues" evidence="14">
    <location>
        <begin position="43"/>
        <end position="52"/>
    </location>
</feature>
<keyword evidence="8" id="KW-0464">Manganese</keyword>
<feature type="compositionally biased region" description="Polar residues" evidence="14">
    <location>
        <begin position="351"/>
        <end position="385"/>
    </location>
</feature>
<feature type="compositionally biased region" description="Polar residues" evidence="14">
    <location>
        <begin position="507"/>
        <end position="530"/>
    </location>
</feature>
<evidence type="ECO:0000256" key="6">
    <source>
        <dbReference type="ARBA" id="ARBA00023056"/>
    </source>
</evidence>
<dbReference type="Gene3D" id="3.90.550.10">
    <property type="entry name" value="Spore Coat Polysaccharide Biosynthesis Protein SpsA, Chain A"/>
    <property type="match status" value="1"/>
</dbReference>
<dbReference type="GO" id="GO:0008466">
    <property type="term" value="F:glycogenin glucosyltransferase activity"/>
    <property type="evidence" value="ECO:0007669"/>
    <property type="project" value="UniProtKB-EC"/>
</dbReference>
<evidence type="ECO:0000256" key="13">
    <source>
        <dbReference type="ARBA" id="ARBA00057883"/>
    </source>
</evidence>
<comment type="similarity">
    <text evidence="9">Belongs to the glycosyltransferase 8 family. Glycogenin subfamily.</text>
</comment>
<evidence type="ECO:0000256" key="3">
    <source>
        <dbReference type="ARBA" id="ARBA00022490"/>
    </source>
</evidence>
<dbReference type="InterPro" id="IPR029044">
    <property type="entry name" value="Nucleotide-diphossugar_trans"/>
</dbReference>
<feature type="compositionally biased region" description="Basic and acidic residues" evidence="14">
    <location>
        <begin position="298"/>
        <end position="330"/>
    </location>
</feature>
<dbReference type="InterPro" id="IPR002495">
    <property type="entry name" value="Glyco_trans_8"/>
</dbReference>
<evidence type="ECO:0000256" key="5">
    <source>
        <dbReference type="ARBA" id="ARBA00022723"/>
    </source>
</evidence>
<dbReference type="Proteomes" id="UP000827092">
    <property type="component" value="Unassembled WGS sequence"/>
</dbReference>
<feature type="region of interest" description="Disordered" evidence="14">
    <location>
        <begin position="399"/>
        <end position="456"/>
    </location>
</feature>
<keyword evidence="7" id="KW-0325">Glycoprotein</keyword>
<keyword evidence="5" id="KW-0479">Metal-binding</keyword>
<evidence type="ECO:0000256" key="2">
    <source>
        <dbReference type="ARBA" id="ARBA00004496"/>
    </source>
</evidence>